<dbReference type="Pfam" id="PF00698">
    <property type="entry name" value="Acyl_transf_1"/>
    <property type="match status" value="1"/>
</dbReference>
<dbReference type="PANTHER" id="PTHR43775:SF37">
    <property type="entry name" value="SI:DKEY-61P9.11"/>
    <property type="match status" value="1"/>
</dbReference>
<dbReference type="Pfam" id="PF02801">
    <property type="entry name" value="Ketoacyl-synt_C"/>
    <property type="match status" value="1"/>
</dbReference>
<dbReference type="GO" id="GO:0004312">
    <property type="term" value="F:fatty acid synthase activity"/>
    <property type="evidence" value="ECO:0007669"/>
    <property type="project" value="TreeGrafter"/>
</dbReference>
<dbReference type="PROSITE" id="PS50075">
    <property type="entry name" value="CARRIER"/>
    <property type="match status" value="1"/>
</dbReference>
<dbReference type="InterPro" id="IPR036736">
    <property type="entry name" value="ACP-like_sf"/>
</dbReference>
<evidence type="ECO:0000313" key="11">
    <source>
        <dbReference type="EMBL" id="OUD02920.1"/>
    </source>
</evidence>
<dbReference type="InterPro" id="IPR042104">
    <property type="entry name" value="PKS_dehydratase_sf"/>
</dbReference>
<feature type="compositionally biased region" description="Polar residues" evidence="7">
    <location>
        <begin position="27"/>
        <end position="41"/>
    </location>
</feature>
<dbReference type="SMART" id="SM00825">
    <property type="entry name" value="PKS_KS"/>
    <property type="match status" value="1"/>
</dbReference>
<dbReference type="Gene3D" id="3.40.47.10">
    <property type="match status" value="1"/>
</dbReference>
<dbReference type="PROSITE" id="PS52004">
    <property type="entry name" value="KS3_2"/>
    <property type="match status" value="1"/>
</dbReference>
<evidence type="ECO:0000259" key="10">
    <source>
        <dbReference type="PROSITE" id="PS52019"/>
    </source>
</evidence>
<evidence type="ECO:0000256" key="1">
    <source>
        <dbReference type="ARBA" id="ARBA00022450"/>
    </source>
</evidence>
<dbReference type="GO" id="GO:0017000">
    <property type="term" value="P:antibiotic biosynthetic process"/>
    <property type="evidence" value="ECO:0007669"/>
    <property type="project" value="UniProtKB-KW"/>
</dbReference>
<dbReference type="SMART" id="SM00823">
    <property type="entry name" value="PKS_PP"/>
    <property type="match status" value="1"/>
</dbReference>
<comment type="caution">
    <text evidence="6">Lacks conserved residue(s) required for the propagation of feature annotation.</text>
</comment>
<dbReference type="GO" id="GO:0031177">
    <property type="term" value="F:phosphopantetheine binding"/>
    <property type="evidence" value="ECO:0007669"/>
    <property type="project" value="InterPro"/>
</dbReference>
<dbReference type="InterPro" id="IPR014031">
    <property type="entry name" value="Ketoacyl_synth_C"/>
</dbReference>
<dbReference type="GO" id="GO:0006633">
    <property type="term" value="P:fatty acid biosynthetic process"/>
    <property type="evidence" value="ECO:0007669"/>
    <property type="project" value="InterPro"/>
</dbReference>
<feature type="domain" description="Carrier" evidence="8">
    <location>
        <begin position="1279"/>
        <end position="1353"/>
    </location>
</feature>
<name>A0A243S5S3_9ACTN</name>
<dbReference type="Gene3D" id="3.30.70.3290">
    <property type="match status" value="1"/>
</dbReference>
<dbReference type="Pfam" id="PF14765">
    <property type="entry name" value="PS-DH"/>
    <property type="match status" value="1"/>
</dbReference>
<dbReference type="Pfam" id="PF00109">
    <property type="entry name" value="ketoacyl-synt"/>
    <property type="match status" value="1"/>
</dbReference>
<dbReference type="InterPro" id="IPR020806">
    <property type="entry name" value="PKS_PP-bd"/>
</dbReference>
<evidence type="ECO:0000256" key="6">
    <source>
        <dbReference type="PROSITE-ProRule" id="PRU01363"/>
    </source>
</evidence>
<dbReference type="SUPFAM" id="SSF53901">
    <property type="entry name" value="Thiolase-like"/>
    <property type="match status" value="1"/>
</dbReference>
<organism evidence="11 12">
    <name type="scientific">Streptomyces swartbergensis</name>
    <dbReference type="NCBI Taxonomy" id="487165"/>
    <lineage>
        <taxon>Bacteria</taxon>
        <taxon>Bacillati</taxon>
        <taxon>Actinomycetota</taxon>
        <taxon>Actinomycetes</taxon>
        <taxon>Kitasatosporales</taxon>
        <taxon>Streptomycetaceae</taxon>
        <taxon>Streptomyces</taxon>
    </lineage>
</organism>
<feature type="domain" description="PKS/mFAS DH" evidence="10">
    <location>
        <begin position="925"/>
        <end position="1207"/>
    </location>
</feature>
<dbReference type="InterPro" id="IPR016036">
    <property type="entry name" value="Malonyl_transacylase_ACP-bd"/>
</dbReference>
<dbReference type="InterPro" id="IPR009081">
    <property type="entry name" value="PP-bd_ACP"/>
</dbReference>
<evidence type="ECO:0000259" key="9">
    <source>
        <dbReference type="PROSITE" id="PS52004"/>
    </source>
</evidence>
<keyword evidence="5" id="KW-0012">Acyltransferase</keyword>
<dbReference type="Pfam" id="PF22621">
    <property type="entry name" value="CurL-like_PKS_C"/>
    <property type="match status" value="1"/>
</dbReference>
<dbReference type="Pfam" id="PF00550">
    <property type="entry name" value="PP-binding"/>
    <property type="match status" value="1"/>
</dbReference>
<dbReference type="Gene3D" id="3.10.129.110">
    <property type="entry name" value="Polyketide synthase dehydratase"/>
    <property type="match status" value="1"/>
</dbReference>
<dbReference type="GO" id="GO:0005886">
    <property type="term" value="C:plasma membrane"/>
    <property type="evidence" value="ECO:0007669"/>
    <property type="project" value="TreeGrafter"/>
</dbReference>
<dbReference type="InterPro" id="IPR049551">
    <property type="entry name" value="PKS_DH_C"/>
</dbReference>
<keyword evidence="2" id="KW-0597">Phosphoprotein</keyword>
<dbReference type="InterPro" id="IPR014030">
    <property type="entry name" value="Ketoacyl_synth_N"/>
</dbReference>
<dbReference type="GO" id="GO:0005737">
    <property type="term" value="C:cytoplasm"/>
    <property type="evidence" value="ECO:0007669"/>
    <property type="project" value="TreeGrafter"/>
</dbReference>
<dbReference type="InterPro" id="IPR018201">
    <property type="entry name" value="Ketoacyl_synth_AS"/>
</dbReference>
<reference evidence="11 12" key="1">
    <citation type="submission" date="2017-05" db="EMBL/GenBank/DDBJ databases">
        <title>Biotechnological potential of actinobacteria isolated from South African environments.</title>
        <authorList>
            <person name="Le Roes-Hill M."/>
            <person name="Prins A."/>
            <person name="Durrell K.A."/>
        </authorList>
    </citation>
    <scope>NUCLEOTIDE SEQUENCE [LARGE SCALE GENOMIC DNA]</scope>
    <source>
        <strain evidence="11 12">HMC13</strain>
    </source>
</reference>
<proteinExistence type="predicted"/>
<feature type="domain" description="Ketosynthase family 3 (KS3)" evidence="9">
    <location>
        <begin position="44"/>
        <end position="469"/>
    </location>
</feature>
<dbReference type="GO" id="GO:0004315">
    <property type="term" value="F:3-oxoacyl-[acyl-carrier-protein] synthase activity"/>
    <property type="evidence" value="ECO:0007669"/>
    <property type="project" value="InterPro"/>
</dbReference>
<evidence type="ECO:0000313" key="12">
    <source>
        <dbReference type="Proteomes" id="UP000195105"/>
    </source>
</evidence>
<evidence type="ECO:0000256" key="3">
    <source>
        <dbReference type="ARBA" id="ARBA00022679"/>
    </source>
</evidence>
<gene>
    <name evidence="11" type="ORF">CA983_12430</name>
</gene>
<keyword evidence="4" id="KW-0045">Antibiotic biosynthesis</keyword>
<dbReference type="SMART" id="SM00827">
    <property type="entry name" value="PKS_AT"/>
    <property type="match status" value="1"/>
</dbReference>
<dbReference type="CDD" id="cd00833">
    <property type="entry name" value="PKS"/>
    <property type="match status" value="1"/>
</dbReference>
<dbReference type="SUPFAM" id="SSF47336">
    <property type="entry name" value="ACP-like"/>
    <property type="match status" value="1"/>
</dbReference>
<keyword evidence="3" id="KW-0808">Transferase</keyword>
<feature type="region of interest" description="Disordered" evidence="7">
    <location>
        <begin position="20"/>
        <end position="41"/>
    </location>
</feature>
<dbReference type="Gene3D" id="3.40.366.10">
    <property type="entry name" value="Malonyl-Coenzyme A Acyl Carrier Protein, domain 2"/>
    <property type="match status" value="1"/>
</dbReference>
<evidence type="ECO:0000256" key="2">
    <source>
        <dbReference type="ARBA" id="ARBA00022553"/>
    </source>
</evidence>
<evidence type="ECO:0000256" key="4">
    <source>
        <dbReference type="ARBA" id="ARBA00023194"/>
    </source>
</evidence>
<protein>
    <submittedName>
        <fullName evidence="11">Uncharacterized protein</fullName>
    </submittedName>
</protein>
<dbReference type="PROSITE" id="PS00606">
    <property type="entry name" value="KS3_1"/>
    <property type="match status" value="1"/>
</dbReference>
<dbReference type="InterPro" id="IPR049900">
    <property type="entry name" value="PKS_mFAS_DH"/>
</dbReference>
<keyword evidence="1" id="KW-0596">Phosphopantetheine</keyword>
<feature type="region of interest" description="Disordered" evidence="7">
    <location>
        <begin position="1257"/>
        <end position="1281"/>
    </location>
</feature>
<dbReference type="InterPro" id="IPR016039">
    <property type="entry name" value="Thiolase-like"/>
</dbReference>
<dbReference type="PROSITE" id="PS52019">
    <property type="entry name" value="PKS_MFAS_DH"/>
    <property type="match status" value="1"/>
</dbReference>
<dbReference type="Proteomes" id="UP000195105">
    <property type="component" value="Unassembled WGS sequence"/>
</dbReference>
<sequence length="1360" mass="143133">MESMSASQANNGRECIFVSRLDRSPDSPLTGNLESSMRTDLSSPTPVAIVGMGCRFPGIESADELWDALVTNADTVTPVPQERFDVGECHDATPMTPGRTVSRHGGFLTDPFGFDAAFFGVSPAEARAMDPQQRLLLHVVWEALESAGIPPSRLAGSRGGVFVGQATAEHAETDPRAHEPDVRSMVGSRLRAVTAGRVSYALDLRGPSVVLDTACSSSLVAVHAARQSLLTGESDLCVAAGVNVILSPHDSIAYSQGDMLSPGGRCRFGDARADGFVRSEGVGVVVLKRLDDALRDGDPVCAVLLGSAVTNDGAGSGLLIRPSAQGQADMVREACNSAGVKPSELDYVEAHGTGTNVGDGVELQALAQAAGPGRPAGRPLLTGSAKTNLGHAEAAAGIAGLIKTALILRHGVIPASLHLDEPHTLLTQDDFPVRVVTRNRPLDAAGSRALLGVSSFGLSGTNAHVVVGAHVPEPTPDPRSGATDTGPHLLVLSARTPGSLRRLAERYAAYLGPSGAGRRYRLGDICSAAATGRDAHPHRLWVVGDDHDSLSRRLRALAAGETLPDGGTGEAGLSGDKDLVFVFSGQGSQWAGMSRGLYRSSPAFRTALDACDRAVRGELGWSIVQRLTSDDELPTDVSVVQPLLWAVQVALAAAWRERGVEPSRCMGHSMGEVAAAHVCGALSLDDAAAVICRRSRLMQRTAGRGAMLAVELSAARARQYAEAYGEAVCVAVENAPTTTVLAGDPMHLAALQAELEESGILCRPVKVNVASHSPQMDSLREDLLTELDGLSPVSGAADMVSTVYGSEIEGAELTAEYWIDNLRRPVRFADTVRKVGHETESVFLEVSPHPVLVAAMEDTLGGDHIDAAAVASLHRACDESAELARAAGRLFAQGGRVDWRRWYGGGPRHLPSLPTYAWDAVPYRRETADPVTARRSGTSRVRRIDLSSWAATADWGDGVALHGVAPVPPVVYLEAMLETAREADSGPSFELRDVRLGDAHVPVDAAGDTTLQVALDGPPDHAREVTVRASVRGAPAPVLCASGRVVVTDTDDAAPVASDALDSALARCRDYLGGQDFPSFARRQGYDIAEPFRAVEHLWRRDGEAVALVRPTRPLPRVGWETGLQPLLAARPGATSGGDDIAYVPVSFDSVRFYAEPEPEFWSVSTVRPENGGASLVADVLLIAPDRRVLARFSGIHMRRLARTSPANTPLAHVSALVSAVSEQYAAPLAGLVRKVAEPLGVGFLTGLLHPAVSPPAARTTLQQASSNDPAAPSPSRPGGASEALLEYSAALLGMPASDIDERRSLRELGLDSLMASQLRQRLHRSHGIEITAGRLLGAQSIAGLRKSLAQHGAPAETGQ</sequence>
<dbReference type="InterPro" id="IPR020841">
    <property type="entry name" value="PKS_Beta-ketoAc_synthase_dom"/>
</dbReference>
<feature type="region of interest" description="N-terminal hotdog fold" evidence="6">
    <location>
        <begin position="925"/>
        <end position="1052"/>
    </location>
</feature>
<dbReference type="PANTHER" id="PTHR43775">
    <property type="entry name" value="FATTY ACID SYNTHASE"/>
    <property type="match status" value="1"/>
</dbReference>
<dbReference type="GO" id="GO:0071770">
    <property type="term" value="P:DIM/DIP cell wall layer assembly"/>
    <property type="evidence" value="ECO:0007669"/>
    <property type="project" value="TreeGrafter"/>
</dbReference>
<dbReference type="Gene3D" id="1.10.1200.10">
    <property type="entry name" value="ACP-like"/>
    <property type="match status" value="1"/>
</dbReference>
<feature type="region of interest" description="C-terminal hotdog fold" evidence="6">
    <location>
        <begin position="1069"/>
        <end position="1207"/>
    </location>
</feature>
<dbReference type="InterPro" id="IPR016035">
    <property type="entry name" value="Acyl_Trfase/lysoPLipase"/>
</dbReference>
<dbReference type="SUPFAM" id="SSF52151">
    <property type="entry name" value="FabD/lysophospholipase-like"/>
    <property type="match status" value="1"/>
</dbReference>
<comment type="caution">
    <text evidence="11">The sequence shown here is derived from an EMBL/GenBank/DDBJ whole genome shotgun (WGS) entry which is preliminary data.</text>
</comment>
<dbReference type="InterPro" id="IPR014043">
    <property type="entry name" value="Acyl_transferase_dom"/>
</dbReference>
<keyword evidence="12" id="KW-1185">Reference proteome</keyword>
<dbReference type="InterPro" id="IPR001227">
    <property type="entry name" value="Ac_transferase_dom_sf"/>
</dbReference>
<evidence type="ECO:0000256" key="5">
    <source>
        <dbReference type="ARBA" id="ARBA00023315"/>
    </source>
</evidence>
<dbReference type="FunFam" id="3.40.366.10:FF:000002">
    <property type="entry name" value="Probable polyketide synthase 2"/>
    <property type="match status" value="1"/>
</dbReference>
<dbReference type="InterPro" id="IPR050091">
    <property type="entry name" value="PKS_NRPS_Biosynth_Enz"/>
</dbReference>
<dbReference type="SUPFAM" id="SSF55048">
    <property type="entry name" value="Probable ACP-binding domain of malonyl-CoA ACP transacylase"/>
    <property type="match status" value="1"/>
</dbReference>
<evidence type="ECO:0000256" key="7">
    <source>
        <dbReference type="SAM" id="MobiDB-lite"/>
    </source>
</evidence>
<dbReference type="EMBL" id="NGFN01000058">
    <property type="protein sequence ID" value="OUD02920.1"/>
    <property type="molecule type" value="Genomic_DNA"/>
</dbReference>
<accession>A0A243S5S3</accession>
<evidence type="ECO:0000259" key="8">
    <source>
        <dbReference type="PROSITE" id="PS50075"/>
    </source>
</evidence>